<dbReference type="SUPFAM" id="SSF53697">
    <property type="entry name" value="SIS domain"/>
    <property type="match status" value="1"/>
</dbReference>
<dbReference type="RefSeq" id="WP_095132589.1">
    <property type="nucleotide sequence ID" value="NZ_NIBG01000005.1"/>
</dbReference>
<dbReference type="Pfam" id="PF00342">
    <property type="entry name" value="PGI"/>
    <property type="match status" value="1"/>
</dbReference>
<dbReference type="PROSITE" id="PS00174">
    <property type="entry name" value="P_GLUCOSE_ISOMERASE_2"/>
    <property type="match status" value="1"/>
</dbReference>
<dbReference type="AlphaFoldDB" id="A0A267MLQ5"/>
<organism evidence="10 11">
    <name type="scientific">Anaeromicrobium sediminis</name>
    <dbReference type="NCBI Taxonomy" id="1478221"/>
    <lineage>
        <taxon>Bacteria</taxon>
        <taxon>Bacillati</taxon>
        <taxon>Bacillota</taxon>
        <taxon>Clostridia</taxon>
        <taxon>Peptostreptococcales</taxon>
        <taxon>Thermotaleaceae</taxon>
        <taxon>Anaeromicrobium</taxon>
    </lineage>
</organism>
<keyword evidence="11" id="KW-1185">Reference proteome</keyword>
<comment type="function">
    <text evidence="8">Catalyzes the reversible isomerization of glucose-6-phosphate to fructose-6-phosphate.</text>
</comment>
<keyword evidence="3 8" id="KW-0312">Gluconeogenesis</keyword>
<dbReference type="UniPathway" id="UPA00109">
    <property type="reaction ID" value="UER00181"/>
</dbReference>
<dbReference type="InterPro" id="IPR035476">
    <property type="entry name" value="SIS_PGI_1"/>
</dbReference>
<evidence type="ECO:0000256" key="7">
    <source>
        <dbReference type="ARBA" id="ARBA00029321"/>
    </source>
</evidence>
<evidence type="ECO:0000256" key="9">
    <source>
        <dbReference type="RuleBase" id="RU000612"/>
    </source>
</evidence>
<evidence type="ECO:0000256" key="2">
    <source>
        <dbReference type="ARBA" id="ARBA00006604"/>
    </source>
</evidence>
<dbReference type="Gene3D" id="3.40.50.10490">
    <property type="entry name" value="Glucose-6-phosphate isomerase like protein, domain 1"/>
    <property type="match status" value="2"/>
</dbReference>
<dbReference type="UniPathway" id="UPA00138"/>
<dbReference type="PANTHER" id="PTHR11469:SF1">
    <property type="entry name" value="GLUCOSE-6-PHOSPHATE ISOMERASE"/>
    <property type="match status" value="1"/>
</dbReference>
<dbReference type="FunFam" id="3.40.50.10490:FF:000016">
    <property type="entry name" value="Glucose-6-phosphate isomerase"/>
    <property type="match status" value="1"/>
</dbReference>
<feature type="active site" description="Proton donor" evidence="8">
    <location>
        <position position="288"/>
    </location>
</feature>
<dbReference type="OrthoDB" id="140919at2"/>
<comment type="catalytic activity">
    <reaction evidence="7 8 9">
        <text>alpha-D-glucose 6-phosphate = beta-D-fructose 6-phosphate</text>
        <dbReference type="Rhea" id="RHEA:11816"/>
        <dbReference type="ChEBI" id="CHEBI:57634"/>
        <dbReference type="ChEBI" id="CHEBI:58225"/>
        <dbReference type="EC" id="5.3.1.9"/>
    </reaction>
</comment>
<dbReference type="GO" id="GO:0097367">
    <property type="term" value="F:carbohydrate derivative binding"/>
    <property type="evidence" value="ECO:0007669"/>
    <property type="project" value="InterPro"/>
</dbReference>
<dbReference type="PROSITE" id="PS51463">
    <property type="entry name" value="P_GLUCOSE_ISOMERASE_3"/>
    <property type="match status" value="1"/>
</dbReference>
<dbReference type="GO" id="GO:0004347">
    <property type="term" value="F:glucose-6-phosphate isomerase activity"/>
    <property type="evidence" value="ECO:0007669"/>
    <property type="project" value="UniProtKB-UniRule"/>
</dbReference>
<dbReference type="GO" id="GO:0006096">
    <property type="term" value="P:glycolytic process"/>
    <property type="evidence" value="ECO:0007669"/>
    <property type="project" value="UniProtKB-UniRule"/>
</dbReference>
<dbReference type="GO" id="GO:0051156">
    <property type="term" value="P:glucose 6-phosphate metabolic process"/>
    <property type="evidence" value="ECO:0007669"/>
    <property type="project" value="TreeGrafter"/>
</dbReference>
<keyword evidence="4 8" id="KW-0963">Cytoplasm</keyword>
<dbReference type="PROSITE" id="PS00765">
    <property type="entry name" value="P_GLUCOSE_ISOMERASE_1"/>
    <property type="match status" value="1"/>
</dbReference>
<dbReference type="InterPro" id="IPR018189">
    <property type="entry name" value="Phosphoglucose_isomerase_CS"/>
</dbReference>
<dbReference type="PRINTS" id="PR00662">
    <property type="entry name" value="G6PISOMERASE"/>
</dbReference>
<dbReference type="NCBIfam" id="NF010697">
    <property type="entry name" value="PRK14097.1"/>
    <property type="match status" value="1"/>
</dbReference>
<dbReference type="EC" id="5.3.1.9" evidence="8"/>
<dbReference type="Proteomes" id="UP000216024">
    <property type="component" value="Unassembled WGS sequence"/>
</dbReference>
<feature type="active site" evidence="8">
    <location>
        <position position="423"/>
    </location>
</feature>
<accession>A0A267MLQ5</accession>
<evidence type="ECO:0000256" key="3">
    <source>
        <dbReference type="ARBA" id="ARBA00022432"/>
    </source>
</evidence>
<dbReference type="InterPro" id="IPR046348">
    <property type="entry name" value="SIS_dom_sf"/>
</dbReference>
<dbReference type="PANTHER" id="PTHR11469">
    <property type="entry name" value="GLUCOSE-6-PHOSPHATE ISOMERASE"/>
    <property type="match status" value="1"/>
</dbReference>
<name>A0A267MLQ5_9FIRM</name>
<comment type="pathway">
    <text evidence="8">Carbohydrate biosynthesis; gluconeogenesis.</text>
</comment>
<dbReference type="FunFam" id="3.40.50.10490:FF:000015">
    <property type="entry name" value="Glucose-6-phosphate isomerase"/>
    <property type="match status" value="1"/>
</dbReference>
<proteinExistence type="inferred from homology"/>
<protein>
    <recommendedName>
        <fullName evidence="8">Glucose-6-phosphate isomerase</fullName>
        <shortName evidence="8">GPI</shortName>
        <ecNumber evidence="8">5.3.1.9</ecNumber>
    </recommendedName>
    <alternativeName>
        <fullName evidence="8">Phosphoglucose isomerase</fullName>
        <shortName evidence="8">PGI</shortName>
    </alternativeName>
    <alternativeName>
        <fullName evidence="8">Phosphohexose isomerase</fullName>
        <shortName evidence="8">PHI</shortName>
    </alternativeName>
</protein>
<keyword evidence="5 8" id="KW-0324">Glycolysis</keyword>
<comment type="subcellular location">
    <subcellularLocation>
        <location evidence="8">Cytoplasm</location>
    </subcellularLocation>
</comment>
<evidence type="ECO:0000313" key="11">
    <source>
        <dbReference type="Proteomes" id="UP000216024"/>
    </source>
</evidence>
<evidence type="ECO:0000313" key="10">
    <source>
        <dbReference type="EMBL" id="PAB59805.1"/>
    </source>
</evidence>
<dbReference type="HAMAP" id="MF_00473">
    <property type="entry name" value="G6P_isomerase"/>
    <property type="match status" value="1"/>
</dbReference>
<sequence>MKNITLDYSKSGIKAHETEYLKEQVKVAHKMLHEKTGPGNDFLGWVDYPVNYDKDEFERVKKAAEKIKNDSEVLIVVGIGGSYLGAKAAIEALSHSFYNMLSKEQRKTPEIYFAGNNISSTYLRHLLQVIENKDVSVNVISKSGTTTEPAIAFRVLKKYMEEKYGKEEAKNRIYATTDSTKGALRQLATGEGYETFVIPDDVGGRFSIFTPVGMLPIAAAGIDIEKMMEGAKAAREEYNNDNLDENYCYQYAVVRNALHRAGKDIELLVNYEPSLHYVSEWWKQLYGESEGKDNKGIFPASVDFSADLHSMGQYIQDGKRHLFETVLNVETPELEMEVEANEENLDGLNYLAGKTIDFVNKKAFEGTLLAHLDGGVPNIIINIPEMSEYYFGKLIYFFEKACGLSGYILGVNPFDQPGVESYKKNMFALLGKPGFEDLREELLKRI</sequence>
<gene>
    <name evidence="8" type="primary">pgi</name>
    <name evidence="10" type="ORF">CCE28_07565</name>
</gene>
<dbReference type="GO" id="GO:0048029">
    <property type="term" value="F:monosaccharide binding"/>
    <property type="evidence" value="ECO:0007669"/>
    <property type="project" value="TreeGrafter"/>
</dbReference>
<comment type="pathway">
    <text evidence="1 8 9">Carbohydrate degradation; glycolysis; D-glyceraldehyde 3-phosphate and glycerone phosphate from D-glucose: step 2/4.</text>
</comment>
<dbReference type="GO" id="GO:0006094">
    <property type="term" value="P:gluconeogenesis"/>
    <property type="evidence" value="ECO:0007669"/>
    <property type="project" value="UniProtKB-UniRule"/>
</dbReference>
<comment type="caution">
    <text evidence="10">The sequence shown here is derived from an EMBL/GenBank/DDBJ whole genome shotgun (WGS) entry which is preliminary data.</text>
</comment>
<evidence type="ECO:0000256" key="8">
    <source>
        <dbReference type="HAMAP-Rule" id="MF_00473"/>
    </source>
</evidence>
<dbReference type="InterPro" id="IPR001672">
    <property type="entry name" value="G6P_Isomerase"/>
</dbReference>
<dbReference type="InterPro" id="IPR035482">
    <property type="entry name" value="SIS_PGI_2"/>
</dbReference>
<comment type="caution">
    <text evidence="8">Lacks conserved residue(s) required for the propagation of feature annotation.</text>
</comment>
<evidence type="ECO:0000256" key="5">
    <source>
        <dbReference type="ARBA" id="ARBA00023152"/>
    </source>
</evidence>
<keyword evidence="6 8" id="KW-0413">Isomerase</keyword>
<dbReference type="CDD" id="cd05015">
    <property type="entry name" value="SIS_PGI_1"/>
    <property type="match status" value="1"/>
</dbReference>
<dbReference type="CDD" id="cd05016">
    <property type="entry name" value="SIS_PGI_2"/>
    <property type="match status" value="1"/>
</dbReference>
<evidence type="ECO:0000256" key="6">
    <source>
        <dbReference type="ARBA" id="ARBA00023235"/>
    </source>
</evidence>
<evidence type="ECO:0000256" key="4">
    <source>
        <dbReference type="ARBA" id="ARBA00022490"/>
    </source>
</evidence>
<dbReference type="EMBL" id="NIBG01000005">
    <property type="protein sequence ID" value="PAB59805.1"/>
    <property type="molecule type" value="Genomic_DNA"/>
</dbReference>
<comment type="similarity">
    <text evidence="2 8 9">Belongs to the GPI family.</text>
</comment>
<dbReference type="GO" id="GO:0005829">
    <property type="term" value="C:cytosol"/>
    <property type="evidence" value="ECO:0007669"/>
    <property type="project" value="TreeGrafter"/>
</dbReference>
<evidence type="ECO:0000256" key="1">
    <source>
        <dbReference type="ARBA" id="ARBA00004926"/>
    </source>
</evidence>
<reference evidence="10 11" key="1">
    <citation type="submission" date="2017-06" db="EMBL/GenBank/DDBJ databases">
        <title>Draft genome sequence of anaerobic fermentative bacterium Anaeromicrobium sediminis DY2726D isolated from West Pacific Ocean sediments.</title>
        <authorList>
            <person name="Zeng X."/>
        </authorList>
    </citation>
    <scope>NUCLEOTIDE SEQUENCE [LARGE SCALE GENOMIC DNA]</scope>
    <source>
        <strain evidence="10 11">DY2726D</strain>
    </source>
</reference>